<comment type="caution">
    <text evidence="1">The sequence shown here is derived from an EMBL/GenBank/DDBJ whole genome shotgun (WGS) entry which is preliminary data.</text>
</comment>
<accession>A0ACC1SXR0</accession>
<keyword evidence="2" id="KW-1185">Reference proteome</keyword>
<reference evidence="1" key="1">
    <citation type="submission" date="2022-07" db="EMBL/GenBank/DDBJ databases">
        <title>Genome Sequence of Phlebia brevispora.</title>
        <authorList>
            <person name="Buettner E."/>
        </authorList>
    </citation>
    <scope>NUCLEOTIDE SEQUENCE</scope>
    <source>
        <strain evidence="1">MPL23</strain>
    </source>
</reference>
<dbReference type="Proteomes" id="UP001148662">
    <property type="component" value="Unassembled WGS sequence"/>
</dbReference>
<protein>
    <submittedName>
        <fullName evidence="1">Uncharacterized protein</fullName>
    </submittedName>
</protein>
<evidence type="ECO:0000313" key="1">
    <source>
        <dbReference type="EMBL" id="KAJ3548530.1"/>
    </source>
</evidence>
<dbReference type="EMBL" id="JANHOG010000959">
    <property type="protein sequence ID" value="KAJ3548530.1"/>
    <property type="molecule type" value="Genomic_DNA"/>
</dbReference>
<evidence type="ECO:0000313" key="2">
    <source>
        <dbReference type="Proteomes" id="UP001148662"/>
    </source>
</evidence>
<sequence>MDIKFIGSGEAAKAILYYITNYITKSQMKAHVAYAALELAINRLAASEIDDDEETLHAKKMLQKCAFALLTHQEMSAPQVALYLLGYEERYPSHEFRNLYWMSFETYINNIEASPECYPMHDEELSDDDDENASMQNNETEGDSATHADDEEADSDMDPMEVNEHEEDTISDPVNEEVIISFDEEEGVVMKADQVSDYIYRPRELEYLSVWQFVRHTSKEHIRERRKNDEKTDESGDEMDVDDRPISEVEALSIADLETVLNSIRRRRPTYQFLSNHPECKRKHIRIRHPNELRIVVPIGAALPRRDRAGVFAKYCRLMLLLFKPWRQMKDLREEQQAWNEAFSTFQRECSSEVQAIMNNMQILHECKDNGGDHFRYRAHLIRHRLSTYADEVGIEPIEISEDVDEEDVLRHLQDCSSTRSSQSDGMSKSADACLSSALANGIYNWGEVSVSDKTQPDSTMSCEFSSNKDLEKTWQKFYATRRNQLKQKVSDSSEDKHESEKSPDESDNERHIVQFLQDAQNQREVREDNEFLPHIVAGNPRESNVDAEIQAVIEHWTLNDEQAYAFRIIARHASTPPAQKEQLRMFLGGPGGTGKSRVINALRDFFHRRGEERRFRLASYTGIAASNIGGITLHTSLGITPGSRTIRAGSKTHQDLTAMWDGVDYLFVDEVSMLGCYTLARVSEALSLAMGKIGPYGGINIIFAGDFAQLPPVGDSHLYGHVKFANHTGKSKSSLTKMNRIIYGKLLWFSVDVVVLLTKIMRQAGDANRRFVELLSRLRVGACTNSDQHILNSRVLDRLRENSTISEWKDCPVIVYDNATKDALNIQAVQAFSRQTGRELNWYYCSDRHLGQEFESDNLRSLLLEQHSGTTKGLLGRIPLVLGMRVIISKNFDLDGGVLNGSIGTLRKVRYKINKFGERQLLSCVVYVPGSTIPCIDGLAPHEVPVLEESKKWCIKSQKSKKMLQIMRTQVAIQPAYAFTCHRVQGQTFDRIIVDLQGCSGPEAPYVMLSWARSLEGVAILRPFLLKCITRSPNKRLLNENVRLQMICERAKLQGQTDGCDEETRNEYIQLTVRPEELPTADTEDAINQRTKLLRDLQLHFSLLTERLHAPGGTTVGRSSGARRRKRQLQDNEGASAGNKRRRFHDVLD</sequence>
<organism evidence="1 2">
    <name type="scientific">Phlebia brevispora</name>
    <dbReference type="NCBI Taxonomy" id="194682"/>
    <lineage>
        <taxon>Eukaryota</taxon>
        <taxon>Fungi</taxon>
        <taxon>Dikarya</taxon>
        <taxon>Basidiomycota</taxon>
        <taxon>Agaricomycotina</taxon>
        <taxon>Agaricomycetes</taxon>
        <taxon>Polyporales</taxon>
        <taxon>Meruliaceae</taxon>
        <taxon>Phlebia</taxon>
    </lineage>
</organism>
<gene>
    <name evidence="1" type="ORF">NM688_g5285</name>
</gene>
<name>A0ACC1SXR0_9APHY</name>
<proteinExistence type="predicted"/>